<sequence length="125" mass="14114">MGIIFVGMTVEKYYTPRPVVFTNALSLNAYMSLSGVGFSWLYGYSNLGLAFGIIAYLSYLSKSKSGAISKLSLFFSSYLIGAITIWLYFYYEWNLPGIIALGLDLAVLGIFYKILPKNEDKKWKR</sequence>
<keyword evidence="1" id="KW-0472">Membrane</keyword>
<evidence type="ECO:0000313" key="3">
    <source>
        <dbReference type="Proteomes" id="UP000571751"/>
    </source>
</evidence>
<feature type="transmembrane region" description="Helical" evidence="1">
    <location>
        <begin position="71"/>
        <end position="91"/>
    </location>
</feature>
<name>A0A7J9PRU2_METMI</name>
<dbReference type="AlphaFoldDB" id="A0A7J9PRU2"/>
<dbReference type="EMBL" id="JACDUP010000002">
    <property type="protein sequence ID" value="MBA2868866.1"/>
    <property type="molecule type" value="Genomic_DNA"/>
</dbReference>
<evidence type="ECO:0000256" key="1">
    <source>
        <dbReference type="SAM" id="Phobius"/>
    </source>
</evidence>
<feature type="transmembrane region" description="Helical" evidence="1">
    <location>
        <begin position="97"/>
        <end position="115"/>
    </location>
</feature>
<dbReference type="Proteomes" id="UP000571751">
    <property type="component" value="Unassembled WGS sequence"/>
</dbReference>
<evidence type="ECO:0000313" key="2">
    <source>
        <dbReference type="EMBL" id="MBA2868866.1"/>
    </source>
</evidence>
<keyword evidence="1" id="KW-1133">Transmembrane helix</keyword>
<organism evidence="2 3">
    <name type="scientific">Methanococcus maripaludis</name>
    <name type="common">Methanococcus deltae</name>
    <dbReference type="NCBI Taxonomy" id="39152"/>
    <lineage>
        <taxon>Archaea</taxon>
        <taxon>Methanobacteriati</taxon>
        <taxon>Methanobacteriota</taxon>
        <taxon>Methanomada group</taxon>
        <taxon>Methanococci</taxon>
        <taxon>Methanococcales</taxon>
        <taxon>Methanococcaceae</taxon>
        <taxon>Methanococcus</taxon>
    </lineage>
</organism>
<feature type="transmembrane region" description="Helical" evidence="1">
    <location>
        <begin position="40"/>
        <end position="59"/>
    </location>
</feature>
<keyword evidence="1" id="KW-0812">Transmembrane</keyword>
<proteinExistence type="predicted"/>
<protein>
    <submittedName>
        <fullName evidence="2">Putative membrane protein</fullName>
    </submittedName>
</protein>
<reference evidence="2 3" key="1">
    <citation type="submission" date="2020-07" db="EMBL/GenBank/DDBJ databases">
        <title>Genomic Encyclopedia of Type Strains, Phase IV (KMG-V): Genome sequencing to study the core and pangenomes of soil and plant-associated prokaryotes.</title>
        <authorList>
            <person name="Whitman W."/>
        </authorList>
    </citation>
    <scope>NUCLEOTIDE SEQUENCE [LARGE SCALE GENOMIC DNA]</scope>
    <source>
        <strain evidence="2 3">C14</strain>
    </source>
</reference>
<comment type="caution">
    <text evidence="2">The sequence shown here is derived from an EMBL/GenBank/DDBJ whole genome shotgun (WGS) entry which is preliminary data.</text>
</comment>
<gene>
    <name evidence="2" type="ORF">HNP95_001045</name>
</gene>
<accession>A0A7J9PRU2</accession>